<dbReference type="AlphaFoldDB" id="A0A0U1M0Y1"/>
<name>A0A0U1M0Y1_TALIS</name>
<keyword evidence="1" id="KW-0479">Metal-binding</keyword>
<feature type="compositionally biased region" description="Basic residues" evidence="3">
    <location>
        <begin position="375"/>
        <end position="391"/>
    </location>
</feature>
<dbReference type="SMART" id="SM00238">
    <property type="entry name" value="BIR"/>
    <property type="match status" value="2"/>
</dbReference>
<dbReference type="SUPFAM" id="SSF57924">
    <property type="entry name" value="Inhibitor of apoptosis (IAP) repeat"/>
    <property type="match status" value="2"/>
</dbReference>
<feature type="compositionally biased region" description="Basic residues" evidence="3">
    <location>
        <begin position="503"/>
        <end position="519"/>
    </location>
</feature>
<evidence type="ECO:0000256" key="1">
    <source>
        <dbReference type="ARBA" id="ARBA00022723"/>
    </source>
</evidence>
<feature type="compositionally biased region" description="Basic residues" evidence="3">
    <location>
        <begin position="207"/>
        <end position="219"/>
    </location>
</feature>
<feature type="compositionally biased region" description="Acidic residues" evidence="3">
    <location>
        <begin position="725"/>
        <end position="741"/>
    </location>
</feature>
<dbReference type="STRING" id="28573.A0A0U1M0Y1"/>
<feature type="compositionally biased region" description="Basic residues" evidence="3">
    <location>
        <begin position="635"/>
        <end position="644"/>
    </location>
</feature>
<dbReference type="InterPro" id="IPR001370">
    <property type="entry name" value="BIR_rpt"/>
</dbReference>
<feature type="compositionally biased region" description="Basic and acidic residues" evidence="3">
    <location>
        <begin position="680"/>
        <end position="695"/>
    </location>
</feature>
<feature type="compositionally biased region" description="Polar residues" evidence="3">
    <location>
        <begin position="447"/>
        <end position="461"/>
    </location>
</feature>
<feature type="compositionally biased region" description="Basic and acidic residues" evidence="3">
    <location>
        <begin position="810"/>
        <end position="819"/>
    </location>
</feature>
<keyword evidence="5" id="KW-1185">Reference proteome</keyword>
<dbReference type="PANTHER" id="PTHR46771">
    <property type="entry name" value="DETERIN"/>
    <property type="match status" value="1"/>
</dbReference>
<evidence type="ECO:0000313" key="5">
    <source>
        <dbReference type="Proteomes" id="UP000054383"/>
    </source>
</evidence>
<feature type="compositionally biased region" description="Pro residues" evidence="3">
    <location>
        <begin position="891"/>
        <end position="902"/>
    </location>
</feature>
<dbReference type="Proteomes" id="UP000054383">
    <property type="component" value="Unassembled WGS sequence"/>
</dbReference>
<feature type="compositionally biased region" description="Polar residues" evidence="3">
    <location>
        <begin position="317"/>
        <end position="334"/>
    </location>
</feature>
<dbReference type="Gene3D" id="1.10.1170.10">
    <property type="entry name" value="Inhibitor Of Apoptosis Protein (2mihbC-IAP-1), Chain A"/>
    <property type="match status" value="2"/>
</dbReference>
<organism evidence="4 5">
    <name type="scientific">Talaromyces islandicus</name>
    <name type="common">Penicillium islandicum</name>
    <dbReference type="NCBI Taxonomy" id="28573"/>
    <lineage>
        <taxon>Eukaryota</taxon>
        <taxon>Fungi</taxon>
        <taxon>Dikarya</taxon>
        <taxon>Ascomycota</taxon>
        <taxon>Pezizomycotina</taxon>
        <taxon>Eurotiomycetes</taxon>
        <taxon>Eurotiomycetidae</taxon>
        <taxon>Eurotiales</taxon>
        <taxon>Trichocomaceae</taxon>
        <taxon>Talaromyces</taxon>
        <taxon>Talaromyces sect. Islandici</taxon>
    </lineage>
</organism>
<evidence type="ECO:0000256" key="2">
    <source>
        <dbReference type="ARBA" id="ARBA00022833"/>
    </source>
</evidence>
<dbReference type="CDD" id="cd00022">
    <property type="entry name" value="BIR"/>
    <property type="match status" value="2"/>
</dbReference>
<accession>A0A0U1M0Y1</accession>
<dbReference type="OrthoDB" id="2196114at2759"/>
<dbReference type="PROSITE" id="PS50143">
    <property type="entry name" value="BIR_REPEAT_2"/>
    <property type="match status" value="2"/>
</dbReference>
<dbReference type="Pfam" id="PF00653">
    <property type="entry name" value="BIR"/>
    <property type="match status" value="2"/>
</dbReference>
<feature type="compositionally biased region" description="Basic residues" evidence="3">
    <location>
        <begin position="588"/>
        <end position="601"/>
    </location>
</feature>
<keyword evidence="2" id="KW-0862">Zinc</keyword>
<feature type="compositionally biased region" description="Low complexity" evidence="3">
    <location>
        <begin position="392"/>
        <end position="403"/>
    </location>
</feature>
<feature type="compositionally biased region" description="Low complexity" evidence="3">
    <location>
        <begin position="913"/>
        <end position="924"/>
    </location>
</feature>
<protein>
    <submittedName>
        <fullName evidence="4">Muscle M-line assembly protein unc-89</fullName>
    </submittedName>
</protein>
<feature type="compositionally biased region" description="Polar residues" evidence="3">
    <location>
        <begin position="344"/>
        <end position="356"/>
    </location>
</feature>
<feature type="compositionally biased region" description="Basic residues" evidence="3">
    <location>
        <begin position="253"/>
        <end position="270"/>
    </location>
</feature>
<feature type="compositionally biased region" description="Polar residues" evidence="3">
    <location>
        <begin position="221"/>
        <end position="233"/>
    </location>
</feature>
<dbReference type="InterPro" id="IPR051190">
    <property type="entry name" value="Baculoviral_IAP"/>
</dbReference>
<feature type="compositionally biased region" description="Acidic residues" evidence="3">
    <location>
        <begin position="463"/>
        <end position="474"/>
    </location>
</feature>
<feature type="compositionally biased region" description="Polar residues" evidence="3">
    <location>
        <begin position="847"/>
        <end position="888"/>
    </location>
</feature>
<evidence type="ECO:0000313" key="4">
    <source>
        <dbReference type="EMBL" id="CRG89228.1"/>
    </source>
</evidence>
<feature type="compositionally biased region" description="Basic and acidic residues" evidence="3">
    <location>
        <begin position="433"/>
        <end position="443"/>
    </location>
</feature>
<gene>
    <name evidence="4" type="ORF">PISL3812_06264</name>
</gene>
<evidence type="ECO:0000256" key="3">
    <source>
        <dbReference type="SAM" id="MobiDB-lite"/>
    </source>
</evidence>
<dbReference type="OMA" id="DEHYNRS"/>
<dbReference type="EMBL" id="CVMT01000006">
    <property type="protein sequence ID" value="CRG89228.1"/>
    <property type="molecule type" value="Genomic_DNA"/>
</dbReference>
<dbReference type="PANTHER" id="PTHR46771:SF5">
    <property type="entry name" value="DETERIN"/>
    <property type="match status" value="1"/>
</dbReference>
<feature type="region of interest" description="Disordered" evidence="3">
    <location>
        <begin position="207"/>
        <end position="933"/>
    </location>
</feature>
<dbReference type="GO" id="GO:0046872">
    <property type="term" value="F:metal ion binding"/>
    <property type="evidence" value="ECO:0007669"/>
    <property type="project" value="UniProtKB-KW"/>
</dbReference>
<feature type="compositionally biased region" description="Acidic residues" evidence="3">
    <location>
        <begin position="276"/>
        <end position="298"/>
    </location>
</feature>
<feature type="compositionally biased region" description="Low complexity" evidence="3">
    <location>
        <begin position="706"/>
        <end position="724"/>
    </location>
</feature>
<reference evidence="4 5" key="1">
    <citation type="submission" date="2015-04" db="EMBL/GenBank/DDBJ databases">
        <authorList>
            <person name="Syromyatnikov M.Y."/>
            <person name="Popov V.N."/>
        </authorList>
    </citation>
    <scope>NUCLEOTIDE SEQUENCE [LARGE SCALE GENOMIC DNA]</scope>
    <source>
        <strain evidence="4">WF-38-12</strain>
    </source>
</reference>
<proteinExistence type="predicted"/>
<feature type="compositionally biased region" description="Acidic residues" evidence="3">
    <location>
        <begin position="647"/>
        <end position="659"/>
    </location>
</feature>
<sequence>MGAQMETFAARLATFDATLPSIKSRASTTARTIHPIAWPYDSPSPEQLADAGFFFNPYDTNPDNTTCFLCRRALDGWEDGDNPVEEHLKHSPDCGWAIMMDIQQKSSNPSEIEDPTSASIVDARKATFSVGWPHDGKRGWVCQSDKMVEAGWFFCPSDESPDLASCPYCKLSLDGWEETDDPFEEHHRRSSDCSIFVFALPAAKSTKKGTRSKKTRVSKASRLSTQSVMTTASEAPVDDDQMDISVMSQATAKKGRGGKKSTKPRSKKAKKTDTDFPTEETEITEEQAAESEPVEDTPPEPVKPKRTTRGKKRGSEAISQDQPVSSTTESQIQEPSPKRRATAVRNSIVSQSTATEQDYPEETAIEEASPQPPAKKGHKGAKKAGRTKTRKASTASATTKVAANRSRDESVLGADIEEDLTLTLQNSEPFEFQYKDEKRESARFRKQSISASTANTRNPDNTVADEETGDEQEQQPDRPSENELDPALDIESIAEAPVEPKIKKQPKRKPATKKSKKGKASVQPEPEPEDELEPEPMQLERDHTPQEVDIEENPYAPSEKDVLESSPVQKTSVFKEISVEEPQPAPKQGKKQGRKAKRPTKTTKTEEEPVKRASSVEPNDELAALSLEPTESKSTTRKNGRKRKSQDEEEEEEEAELADQTEPHADDAQLAPTKMKGGRPSKETEDHGFETEQPSKPKAKRGRPAKQSQKQIPEPQQQRKQTPENPEEQEDELEQNVDEDQTLARSSAAIENHTQDVPKTEDQPKRGRPAKSKVPPKTAKEEEDELQQTMDEASDFARSSAATQNNPHEVVSKTKDQPKRGRPSKLKAPPKTTQRYSDLPQDRHRTQSFIESVAQSSSPQNSEGVVQGSSTQERTPSLSPQSSDAENQPPSARPPSARPPIFSPTKTQTTRVPLATSTPTLSPTKRQLTTGSLSSKYSWKPADIEQLLLDSLADKENRGFSGSLNISKQMLTSPEMKMTVDEWIKFNAREGEEKLKHECERLIGIFEKEGGRAMRALEGIECIE</sequence>
<feature type="compositionally biased region" description="Basic and acidic residues" evidence="3">
    <location>
        <begin position="753"/>
        <end position="765"/>
    </location>
</feature>